<reference evidence="4" key="1">
    <citation type="submission" date="2010-03" db="EMBL/GenBank/DDBJ databases">
        <title>The complete chromosome of Tsukamurella paurometabola DSM 20162.</title>
        <authorList>
            <consortium name="US DOE Joint Genome Institute (JGI-PGF)"/>
            <person name="Lucas S."/>
            <person name="Copeland A."/>
            <person name="Lapidus A."/>
            <person name="Glavina del Rio T."/>
            <person name="Dalin E."/>
            <person name="Tice H."/>
            <person name="Bruce D."/>
            <person name="Goodwin L."/>
            <person name="Pitluck S."/>
            <person name="Kyrpides N."/>
            <person name="Mavromatis K."/>
            <person name="Ivanova N."/>
            <person name="Mikhailova N."/>
            <person name="Munk A.C."/>
            <person name="Brettin T."/>
            <person name="Detter J.C."/>
            <person name="Tapia R."/>
            <person name="Han C."/>
            <person name="Larimer F."/>
            <person name="Land M."/>
            <person name="Hauser L."/>
            <person name="Markowitz V."/>
            <person name="Cheng J.-F."/>
            <person name="Hugenholtz P."/>
            <person name="Woyke T."/>
            <person name="Wu D."/>
            <person name="Jando M."/>
            <person name="Brambilla E."/>
            <person name="Klenk H.-P."/>
            <person name="Eisen J.A."/>
        </authorList>
    </citation>
    <scope>NUCLEOTIDE SEQUENCE [LARGE SCALE GENOMIC DNA]</scope>
    <source>
        <strain evidence="4">ATCC 8368 / DSM 20162 / CCUG 35730 / CIP 100753 / JCM 10117 / KCTC 9821 / NBRC 16120 / NCIMB 702349 / NCTC 13040</strain>
    </source>
</reference>
<feature type="transmembrane region" description="Helical" evidence="2">
    <location>
        <begin position="72"/>
        <end position="94"/>
    </location>
</feature>
<reference evidence="3 4" key="2">
    <citation type="journal article" date="2011" name="Stand. Genomic Sci.">
        <title>Complete genome sequence of Tsukamurella paurometabola type strain (no. 33).</title>
        <authorList>
            <person name="Munk A.C."/>
            <person name="Lapidus A."/>
            <person name="Lucas S."/>
            <person name="Nolan M."/>
            <person name="Tice H."/>
            <person name="Cheng J.F."/>
            <person name="Del Rio T.G."/>
            <person name="Goodwin L."/>
            <person name="Pitluck S."/>
            <person name="Liolios K."/>
            <person name="Huntemann M."/>
            <person name="Ivanova N."/>
            <person name="Mavromatis K."/>
            <person name="Mikhailova N."/>
            <person name="Pati A."/>
            <person name="Chen A."/>
            <person name="Palaniappan K."/>
            <person name="Tapia R."/>
            <person name="Han C."/>
            <person name="Land M."/>
            <person name="Hauser L."/>
            <person name="Chang Y.J."/>
            <person name="Jeffries C.D."/>
            <person name="Brettin T."/>
            <person name="Yasawong M."/>
            <person name="Brambilla E.M."/>
            <person name="Rohde M."/>
            <person name="Sikorski J."/>
            <person name="Goker M."/>
            <person name="Detter J.C."/>
            <person name="Woyke T."/>
            <person name="Bristow J."/>
            <person name="Eisen J.A."/>
            <person name="Markowitz V."/>
            <person name="Hugenholtz P."/>
            <person name="Kyrpides N.C."/>
            <person name="Klenk H.P."/>
        </authorList>
    </citation>
    <scope>NUCLEOTIDE SEQUENCE [LARGE SCALE GENOMIC DNA]</scope>
    <source>
        <strain evidence="4">ATCC 8368 / DSM 20162 / CCUG 35730 / CIP 100753 / JCM 10117 / KCTC 9821 / NBRC 16120 / NCIMB 702349 / NCTC 13040</strain>
    </source>
</reference>
<name>D5UTN1_TSUPD</name>
<feature type="region of interest" description="Disordered" evidence="1">
    <location>
        <begin position="1"/>
        <end position="64"/>
    </location>
</feature>
<keyword evidence="2" id="KW-1133">Transmembrane helix</keyword>
<evidence type="ECO:0000313" key="3">
    <source>
        <dbReference type="EMBL" id="ADG77385.1"/>
    </source>
</evidence>
<keyword evidence="2" id="KW-0472">Membrane</keyword>
<sequence length="294" mass="30176">MSNPQDPYGQNPYQDGYQQYPQQPYGGQPGYGQQPYGQQPGYGGQPGYGQQPYGQAAYGGGQPPQKPNRTPLYIAIGVAILLVIAVIVAAVVLITRDSGSSGGPSDTTAATSAGDPNDCGMPGTGLASEITDRVASGPLSFPVSAAPGWTKESYTVYAQSTAAAGLEKSIAGQPWQAGAEVGQTNFSTKLDPKDAATRMMPCIAAGQGYNKTNPRITDLSQPEAITVDGVAAAKVTAKILVSVQGVTTPGDVVTVIVVASAPQTYALLVEPIGFPDITAALKAVSDQLKVAKDV</sequence>
<feature type="compositionally biased region" description="Low complexity" evidence="1">
    <location>
        <begin position="97"/>
        <end position="116"/>
    </location>
</feature>
<feature type="region of interest" description="Disordered" evidence="1">
    <location>
        <begin position="97"/>
        <end position="127"/>
    </location>
</feature>
<feature type="compositionally biased region" description="Low complexity" evidence="1">
    <location>
        <begin position="7"/>
        <end position="39"/>
    </location>
</feature>
<gene>
    <name evidence="3" type="ordered locus">Tpau_0748</name>
</gene>
<dbReference type="AlphaFoldDB" id="D5UTN1"/>
<dbReference type="Proteomes" id="UP000001213">
    <property type="component" value="Chromosome"/>
</dbReference>
<proteinExistence type="predicted"/>
<evidence type="ECO:0000313" key="4">
    <source>
        <dbReference type="Proteomes" id="UP000001213"/>
    </source>
</evidence>
<keyword evidence="2" id="KW-0812">Transmembrane</keyword>
<protein>
    <submittedName>
        <fullName evidence="3">Membrane glycine and proline rich protein</fullName>
    </submittedName>
</protein>
<dbReference type="HOGENOM" id="CLU_082707_0_0_11"/>
<dbReference type="STRING" id="521096.Tpau_0748"/>
<dbReference type="EMBL" id="CP001966">
    <property type="protein sequence ID" value="ADG77385.1"/>
    <property type="molecule type" value="Genomic_DNA"/>
</dbReference>
<dbReference type="KEGG" id="tpr:Tpau_0748"/>
<accession>D5UTN1</accession>
<keyword evidence="4" id="KW-1185">Reference proteome</keyword>
<evidence type="ECO:0000256" key="2">
    <source>
        <dbReference type="SAM" id="Phobius"/>
    </source>
</evidence>
<dbReference type="RefSeq" id="WP_013125426.1">
    <property type="nucleotide sequence ID" value="NC_014158.1"/>
</dbReference>
<organism evidence="3 4">
    <name type="scientific">Tsukamurella paurometabola (strain ATCC 8368 / DSM 20162 / CCUG 35730 / CIP 100753 / JCM 10117 / KCTC 9821 / NBRC 16120 / NCIMB 702349 / NCTC 13040)</name>
    <name type="common">Corynebacterium paurometabolum</name>
    <dbReference type="NCBI Taxonomy" id="521096"/>
    <lineage>
        <taxon>Bacteria</taxon>
        <taxon>Bacillati</taxon>
        <taxon>Actinomycetota</taxon>
        <taxon>Actinomycetes</taxon>
        <taxon>Mycobacteriales</taxon>
        <taxon>Tsukamurellaceae</taxon>
        <taxon>Tsukamurella</taxon>
    </lineage>
</organism>
<dbReference type="eggNOG" id="ENOG50334N1">
    <property type="taxonomic scope" value="Bacteria"/>
</dbReference>
<evidence type="ECO:0000256" key="1">
    <source>
        <dbReference type="SAM" id="MobiDB-lite"/>
    </source>
</evidence>